<gene>
    <name evidence="2" type="ORF">GCM10008986_21870</name>
</gene>
<dbReference type="Pfam" id="PF23648">
    <property type="entry name" value="DUF7147"/>
    <property type="match status" value="1"/>
</dbReference>
<proteinExistence type="predicted"/>
<evidence type="ECO:0000313" key="2">
    <source>
        <dbReference type="EMBL" id="GAA0494868.1"/>
    </source>
</evidence>
<name>A0ABP3L7F3_9BACI</name>
<evidence type="ECO:0000313" key="3">
    <source>
        <dbReference type="Proteomes" id="UP001500880"/>
    </source>
</evidence>
<sequence>MMQRFIPLGNGYSDIYELMYIGRAMPERVRHMLVLHPFDENNPEASLALVMKPTNPGNFQPIYICLEGVPIPSKRYDLWRELADELQHDVIELTVSPSGKFSDQEIFFQHLIGILRTNHYLPRLQRSF</sequence>
<comment type="caution">
    <text evidence="2">The sequence shown here is derived from an EMBL/GenBank/DDBJ whole genome shotgun (WGS) entry which is preliminary data.</text>
</comment>
<keyword evidence="3" id="KW-1185">Reference proteome</keyword>
<accession>A0ABP3L7F3</accession>
<feature type="domain" description="DUF7147" evidence="1">
    <location>
        <begin position="1"/>
        <end position="121"/>
    </location>
</feature>
<organism evidence="2 3">
    <name type="scientific">Salinibacillus aidingensis</name>
    <dbReference type="NCBI Taxonomy" id="237684"/>
    <lineage>
        <taxon>Bacteria</taxon>
        <taxon>Bacillati</taxon>
        <taxon>Bacillota</taxon>
        <taxon>Bacilli</taxon>
        <taxon>Bacillales</taxon>
        <taxon>Bacillaceae</taxon>
        <taxon>Salinibacillus</taxon>
    </lineage>
</organism>
<dbReference type="EMBL" id="BAAADO010000004">
    <property type="protein sequence ID" value="GAA0494868.1"/>
    <property type="molecule type" value="Genomic_DNA"/>
</dbReference>
<evidence type="ECO:0000259" key="1">
    <source>
        <dbReference type="Pfam" id="PF23648"/>
    </source>
</evidence>
<dbReference type="InterPro" id="IPR055571">
    <property type="entry name" value="DUF7147"/>
</dbReference>
<dbReference type="Proteomes" id="UP001500880">
    <property type="component" value="Unassembled WGS sequence"/>
</dbReference>
<protein>
    <recommendedName>
        <fullName evidence="1">DUF7147 domain-containing protein</fullName>
    </recommendedName>
</protein>
<reference evidence="3" key="1">
    <citation type="journal article" date="2019" name="Int. J. Syst. Evol. Microbiol.">
        <title>The Global Catalogue of Microorganisms (GCM) 10K type strain sequencing project: providing services to taxonomists for standard genome sequencing and annotation.</title>
        <authorList>
            <consortium name="The Broad Institute Genomics Platform"/>
            <consortium name="The Broad Institute Genome Sequencing Center for Infectious Disease"/>
            <person name="Wu L."/>
            <person name="Ma J."/>
        </authorList>
    </citation>
    <scope>NUCLEOTIDE SEQUENCE [LARGE SCALE GENOMIC DNA]</scope>
    <source>
        <strain evidence="3">JCM 12389</strain>
    </source>
</reference>